<gene>
    <name evidence="6" type="ORF">DCE01_02770</name>
</gene>
<evidence type="ECO:0000313" key="7">
    <source>
        <dbReference type="Proteomes" id="UP000257240"/>
    </source>
</evidence>
<dbReference type="GO" id="GO:1902201">
    <property type="term" value="P:negative regulation of bacterial-type flagellum-dependent cell motility"/>
    <property type="evidence" value="ECO:0007669"/>
    <property type="project" value="TreeGrafter"/>
</dbReference>
<organism evidence="6 7">
    <name type="scientific">Thermodesulfobacterium commune</name>
    <dbReference type="NCBI Taxonomy" id="1741"/>
    <lineage>
        <taxon>Bacteria</taxon>
        <taxon>Pseudomonadati</taxon>
        <taxon>Thermodesulfobacteriota</taxon>
        <taxon>Thermodesulfobacteria</taxon>
        <taxon>Thermodesulfobacteriales</taxon>
        <taxon>Thermodesulfobacteriaceae</taxon>
        <taxon>Thermodesulfobacterium</taxon>
    </lineage>
</organism>
<feature type="domain" description="GGDEF" evidence="5">
    <location>
        <begin position="173"/>
        <end position="299"/>
    </location>
</feature>
<dbReference type="InterPro" id="IPR011006">
    <property type="entry name" value="CheY-like_superfamily"/>
</dbReference>
<name>A0A3B8N612_9BACT</name>
<dbReference type="GO" id="GO:0052621">
    <property type="term" value="F:diguanylate cyclase activity"/>
    <property type="evidence" value="ECO:0007669"/>
    <property type="project" value="UniProtKB-EC"/>
</dbReference>
<evidence type="ECO:0000259" key="4">
    <source>
        <dbReference type="PROSITE" id="PS50110"/>
    </source>
</evidence>
<dbReference type="Pfam" id="PF00990">
    <property type="entry name" value="GGDEF"/>
    <property type="match status" value="1"/>
</dbReference>
<evidence type="ECO:0000256" key="3">
    <source>
        <dbReference type="PROSITE-ProRule" id="PRU00169"/>
    </source>
</evidence>
<dbReference type="EMBL" id="DLVE01000035">
    <property type="protein sequence ID" value="HAA83698.1"/>
    <property type="molecule type" value="Genomic_DNA"/>
</dbReference>
<dbReference type="SUPFAM" id="SSF52172">
    <property type="entry name" value="CheY-like"/>
    <property type="match status" value="1"/>
</dbReference>
<evidence type="ECO:0000256" key="1">
    <source>
        <dbReference type="ARBA" id="ARBA00012528"/>
    </source>
</evidence>
<dbReference type="GO" id="GO:0000160">
    <property type="term" value="P:phosphorelay signal transduction system"/>
    <property type="evidence" value="ECO:0007669"/>
    <property type="project" value="InterPro"/>
</dbReference>
<dbReference type="Proteomes" id="UP000257240">
    <property type="component" value="Unassembled WGS sequence"/>
</dbReference>
<dbReference type="GO" id="GO:0043709">
    <property type="term" value="P:cell adhesion involved in single-species biofilm formation"/>
    <property type="evidence" value="ECO:0007669"/>
    <property type="project" value="TreeGrafter"/>
</dbReference>
<dbReference type="PROSITE" id="PS50887">
    <property type="entry name" value="GGDEF"/>
    <property type="match status" value="1"/>
</dbReference>
<feature type="domain" description="Response regulatory" evidence="4">
    <location>
        <begin position="21"/>
        <end position="130"/>
    </location>
</feature>
<dbReference type="PANTHER" id="PTHR45138:SF9">
    <property type="entry name" value="DIGUANYLATE CYCLASE DGCM-RELATED"/>
    <property type="match status" value="1"/>
</dbReference>
<dbReference type="NCBIfam" id="TIGR00254">
    <property type="entry name" value="GGDEF"/>
    <property type="match status" value="1"/>
</dbReference>
<dbReference type="EC" id="2.7.7.65" evidence="1"/>
<dbReference type="SMART" id="SM00267">
    <property type="entry name" value="GGDEF"/>
    <property type="match status" value="1"/>
</dbReference>
<dbReference type="AlphaFoldDB" id="A0A3B8N612"/>
<comment type="catalytic activity">
    <reaction evidence="2">
        <text>2 GTP = 3',3'-c-di-GMP + 2 diphosphate</text>
        <dbReference type="Rhea" id="RHEA:24898"/>
        <dbReference type="ChEBI" id="CHEBI:33019"/>
        <dbReference type="ChEBI" id="CHEBI:37565"/>
        <dbReference type="ChEBI" id="CHEBI:58805"/>
        <dbReference type="EC" id="2.7.7.65"/>
    </reaction>
</comment>
<dbReference type="Gene3D" id="3.30.70.270">
    <property type="match status" value="1"/>
</dbReference>
<sequence>MLVKLAKWLDLIKTELKEDPKILIYDQEKEVTFFLEEILEPYKVEIISVERLEFSKEDLFQLVVLVGRGGEDLSFLLNKVREFYEESKVCVVLNFLKEEDIARYFDLGADEVVFKPFTINELKARLAKLFKEYYLDKKIKRFLIEDPLTGVYNRRFFEEKLREEAYKALRQRHPLSLMMLDLDNFKWYNDNLGHQEGDALLKLVGETLLNSVRAGVDLVFRYGGDEFVILLPYTTKEQAVQVAERIKKNWEIYNIPNVKISIGIAQLEDKGDLEKSIENMLATADALMYSEKKANKNLI</sequence>
<evidence type="ECO:0000259" key="5">
    <source>
        <dbReference type="PROSITE" id="PS50887"/>
    </source>
</evidence>
<dbReference type="CDD" id="cd01949">
    <property type="entry name" value="GGDEF"/>
    <property type="match status" value="1"/>
</dbReference>
<dbReference type="PANTHER" id="PTHR45138">
    <property type="entry name" value="REGULATORY COMPONENTS OF SENSORY TRANSDUCTION SYSTEM"/>
    <property type="match status" value="1"/>
</dbReference>
<dbReference type="InterPro" id="IPR001789">
    <property type="entry name" value="Sig_transdc_resp-reg_receiver"/>
</dbReference>
<reference evidence="6 7" key="1">
    <citation type="journal article" date="2018" name="Nat. Biotechnol.">
        <title>A standardized bacterial taxonomy based on genome phylogeny substantially revises the tree of life.</title>
        <authorList>
            <person name="Parks D.H."/>
            <person name="Chuvochina M."/>
            <person name="Waite D.W."/>
            <person name="Rinke C."/>
            <person name="Skarshewski A."/>
            <person name="Chaumeil P.A."/>
            <person name="Hugenholtz P."/>
        </authorList>
    </citation>
    <scope>NUCLEOTIDE SEQUENCE [LARGE SCALE GENOMIC DNA]</scope>
    <source>
        <strain evidence="6">UBA12529</strain>
    </source>
</reference>
<proteinExistence type="predicted"/>
<dbReference type="GO" id="GO:0005886">
    <property type="term" value="C:plasma membrane"/>
    <property type="evidence" value="ECO:0007669"/>
    <property type="project" value="TreeGrafter"/>
</dbReference>
<comment type="caution">
    <text evidence="6">The sequence shown here is derived from an EMBL/GenBank/DDBJ whole genome shotgun (WGS) entry which is preliminary data.</text>
</comment>
<dbReference type="SUPFAM" id="SSF55073">
    <property type="entry name" value="Nucleotide cyclase"/>
    <property type="match status" value="1"/>
</dbReference>
<dbReference type="InterPro" id="IPR050469">
    <property type="entry name" value="Diguanylate_Cyclase"/>
</dbReference>
<protein>
    <recommendedName>
        <fullName evidence="1">diguanylate cyclase</fullName>
        <ecNumber evidence="1">2.7.7.65</ecNumber>
    </recommendedName>
</protein>
<evidence type="ECO:0000313" key="6">
    <source>
        <dbReference type="EMBL" id="HAA83698.1"/>
    </source>
</evidence>
<dbReference type="InterPro" id="IPR000160">
    <property type="entry name" value="GGDEF_dom"/>
</dbReference>
<dbReference type="Gene3D" id="3.40.50.2300">
    <property type="match status" value="1"/>
</dbReference>
<dbReference type="InterPro" id="IPR029787">
    <property type="entry name" value="Nucleotide_cyclase"/>
</dbReference>
<dbReference type="InterPro" id="IPR043128">
    <property type="entry name" value="Rev_trsase/Diguanyl_cyclase"/>
</dbReference>
<dbReference type="PROSITE" id="PS50110">
    <property type="entry name" value="RESPONSE_REGULATORY"/>
    <property type="match status" value="1"/>
</dbReference>
<evidence type="ECO:0000256" key="2">
    <source>
        <dbReference type="ARBA" id="ARBA00034247"/>
    </source>
</evidence>
<dbReference type="FunFam" id="3.30.70.270:FF:000001">
    <property type="entry name" value="Diguanylate cyclase domain protein"/>
    <property type="match status" value="1"/>
</dbReference>
<accession>A0A3B8N612</accession>
<comment type="caution">
    <text evidence="3">Lacks conserved residue(s) required for the propagation of feature annotation.</text>
</comment>